<evidence type="ECO:0000256" key="1">
    <source>
        <dbReference type="SAM" id="MobiDB-lite"/>
    </source>
</evidence>
<feature type="compositionally biased region" description="Basic and acidic residues" evidence="1">
    <location>
        <begin position="360"/>
        <end position="370"/>
    </location>
</feature>
<dbReference type="OrthoDB" id="5417811at2759"/>
<accession>A0A6H0XTW0</accession>
<keyword evidence="4" id="KW-1185">Reference proteome</keyword>
<proteinExistence type="predicted"/>
<keyword evidence="2" id="KW-0472">Membrane</keyword>
<feature type="transmembrane region" description="Helical" evidence="2">
    <location>
        <begin position="202"/>
        <end position="227"/>
    </location>
</feature>
<evidence type="ECO:0000256" key="2">
    <source>
        <dbReference type="SAM" id="Phobius"/>
    </source>
</evidence>
<dbReference type="Proteomes" id="UP000503462">
    <property type="component" value="Chromosome 2"/>
</dbReference>
<feature type="transmembrane region" description="Helical" evidence="2">
    <location>
        <begin position="167"/>
        <end position="190"/>
    </location>
</feature>
<feature type="region of interest" description="Disordered" evidence="1">
    <location>
        <begin position="342"/>
        <end position="373"/>
    </location>
</feature>
<evidence type="ECO:0000313" key="4">
    <source>
        <dbReference type="Proteomes" id="UP000503462"/>
    </source>
</evidence>
<keyword evidence="2" id="KW-1133">Transmembrane helix</keyword>
<name>A0A6H0XTW0_9PEZI</name>
<gene>
    <name evidence="3" type="ORF">AMS68_003565</name>
</gene>
<dbReference type="EMBL" id="CP051140">
    <property type="protein sequence ID" value="QIW98047.1"/>
    <property type="molecule type" value="Genomic_DNA"/>
</dbReference>
<protein>
    <submittedName>
        <fullName evidence="3">Uncharacterized protein</fullName>
    </submittedName>
</protein>
<dbReference type="AlphaFoldDB" id="A0A6H0XTW0"/>
<feature type="region of interest" description="Disordered" evidence="1">
    <location>
        <begin position="38"/>
        <end position="102"/>
    </location>
</feature>
<evidence type="ECO:0000313" key="3">
    <source>
        <dbReference type="EMBL" id="QIW98047.1"/>
    </source>
</evidence>
<feature type="compositionally biased region" description="Low complexity" evidence="1">
    <location>
        <begin position="78"/>
        <end position="102"/>
    </location>
</feature>
<organism evidence="3 4">
    <name type="scientific">Peltaster fructicola</name>
    <dbReference type="NCBI Taxonomy" id="286661"/>
    <lineage>
        <taxon>Eukaryota</taxon>
        <taxon>Fungi</taxon>
        <taxon>Dikarya</taxon>
        <taxon>Ascomycota</taxon>
        <taxon>Pezizomycotina</taxon>
        <taxon>Dothideomycetes</taxon>
        <taxon>Dothideomycetes incertae sedis</taxon>
        <taxon>Peltaster</taxon>
    </lineage>
</organism>
<sequence>MHSPLPDSSALEAGILEDAPPSRLSRVQDNVRNLLRSSMLGSVRSSPRVETPTASPHQPARFATAHVWPQPEVLPSPTESMATTASTDSSATTASTTSQRSTDGLLPNAIIHQMARQSALFDTRAIAALNHPDLETGCHTGSTRSDVRHKHRHAWKRSKRRELHHNIVRSQCVLIVIVGLALAGLVATYIALAVTSTQAPPVFHILFILGIMLIGIAFIHAIARMVFVDSYQRRRHGKTRHRHRHEHTTTRARVMPNTHHFSPTMPIPVVTGTDEVRLDPTEAQPSTAVHQPPEVWDKDSARTVTNPPPAYGRWRGSVRADPQLLHWQAVSPVEEVISIPSPTYEDSQAQSSAGSPPSYKTKESPARTRTECGSLAAQALPVPEMVQGHGIGIAE</sequence>
<reference evidence="3 4" key="1">
    <citation type="journal article" date="2016" name="Sci. Rep.">
        <title>Peltaster fructicola genome reveals evolution from an invasive phytopathogen to an ectophytic parasite.</title>
        <authorList>
            <person name="Xu C."/>
            <person name="Chen H."/>
            <person name="Gleason M.L."/>
            <person name="Xu J.R."/>
            <person name="Liu H."/>
            <person name="Zhang R."/>
            <person name="Sun G."/>
        </authorList>
    </citation>
    <scope>NUCLEOTIDE SEQUENCE [LARGE SCALE GENOMIC DNA]</scope>
    <source>
        <strain evidence="3 4">LNHT1506</strain>
    </source>
</reference>
<feature type="compositionally biased region" description="Low complexity" evidence="1">
    <location>
        <begin position="347"/>
        <end position="358"/>
    </location>
</feature>
<keyword evidence="2" id="KW-0812">Transmembrane</keyword>